<keyword evidence="1 6" id="KW-0698">rRNA processing</keyword>
<evidence type="ECO:0000313" key="9">
    <source>
        <dbReference type="Proteomes" id="UP001596398"/>
    </source>
</evidence>
<reference evidence="8 9" key="1">
    <citation type="journal article" date="2019" name="Int. J. Syst. Evol. Microbiol.">
        <title>The Global Catalogue of Microorganisms (GCM) 10K type strain sequencing project: providing services to taxonomists for standard genome sequencing and annotation.</title>
        <authorList>
            <consortium name="The Broad Institute Genomics Platform"/>
            <consortium name="The Broad Institute Genome Sequencing Center for Infectious Disease"/>
            <person name="Wu L."/>
            <person name="Ma J."/>
        </authorList>
    </citation>
    <scope>NUCLEOTIDE SEQUENCE [LARGE SCALE GENOMIC DNA]</scope>
    <source>
        <strain evidence="8 9">DT85</strain>
    </source>
</reference>
<dbReference type="InterPro" id="IPR007295">
    <property type="entry name" value="DUF402"/>
</dbReference>
<name>A0ABD5ZMR4_9EURY</name>
<dbReference type="GO" id="GO:0035925">
    <property type="term" value="F:mRNA 3'-UTR AU-rich region binding"/>
    <property type="evidence" value="ECO:0007669"/>
    <property type="project" value="UniProtKB-UniRule"/>
</dbReference>
<dbReference type="RefSeq" id="WP_276235601.1">
    <property type="nucleotide sequence ID" value="NZ_CP119802.1"/>
</dbReference>
<keyword evidence="4 6" id="KW-0378">Hydrolase</keyword>
<dbReference type="Proteomes" id="UP001596398">
    <property type="component" value="Unassembled WGS sequence"/>
</dbReference>
<evidence type="ECO:0000259" key="7">
    <source>
        <dbReference type="PROSITE" id="PS50126"/>
    </source>
</evidence>
<keyword evidence="3 6" id="KW-0255">Endonuclease</keyword>
<evidence type="ECO:0000256" key="4">
    <source>
        <dbReference type="ARBA" id="ARBA00022801"/>
    </source>
</evidence>
<organism evidence="8 9">
    <name type="scientific">Halosegnis marinus</name>
    <dbReference type="NCBI Taxonomy" id="3034023"/>
    <lineage>
        <taxon>Archaea</taxon>
        <taxon>Methanobacteriati</taxon>
        <taxon>Methanobacteriota</taxon>
        <taxon>Stenosarchaea group</taxon>
        <taxon>Halobacteria</taxon>
        <taxon>Halobacteriales</taxon>
        <taxon>Natronomonadaceae</taxon>
        <taxon>Halosegnis</taxon>
    </lineage>
</organism>
<dbReference type="PIRSF" id="PIRSF018644">
    <property type="entry name" value="RNA-binding_FAU-1"/>
    <property type="match status" value="1"/>
</dbReference>
<dbReference type="AlphaFoldDB" id="A0ABD5ZMR4"/>
<dbReference type="InterPro" id="IPR035930">
    <property type="entry name" value="FomD-like_sf"/>
</dbReference>
<sequence>MNVRVRGIYTTALTELFRAEATVVQASPPIRERFDAEFPVAHADLAADTTDDRQGVTLSGRRSAVERARERLAGLSRDTLAWGDAAPLDALFDGAVTDTLGSGAVVDLGDAEGFLPYDAVEGRVEDGDRVRVQVRRPEPPWSDRRPRLDTDLRASGDLLELRRGGRPSDAGGAASLADLLSADVPEEWAARWGRDEDEASMDALSDALAARAGEADLLDAGAEADAEEPRRLAAPRATAHVWFGREGRFALDGKRRAVESTMPGHHRTKAATNAASAAVDFAEALTPFEEADDDDFPFAVAARQFGPREGDRVAIGHGKPDGRLVTLGRGEVTSVEADGSVRVEREMSPGGRYDALDVERRAGDVAVTKFVEGRWWYPTVYRGDDGSRRGTYVNVCTPVEVFPETVRYVDLHVDVVKGPEGEVRRVDDDELDAAVAAGRVSEALAERARTVASKLERAL</sequence>
<proteinExistence type="inferred from homology"/>
<dbReference type="SUPFAM" id="SSF159234">
    <property type="entry name" value="FomD-like"/>
    <property type="match status" value="1"/>
</dbReference>
<dbReference type="PANTHER" id="PTHR39159:SF1">
    <property type="entry name" value="UPF0374 PROTEIN YGAC"/>
    <property type="match status" value="1"/>
</dbReference>
<gene>
    <name evidence="6" type="primary">fau-1</name>
    <name evidence="8" type="ORF">ACFQJ4_04610</name>
</gene>
<dbReference type="GO" id="GO:0016891">
    <property type="term" value="F:RNA endonuclease activity producing 5'-phosphomonoesters, hydrolytic mechanism"/>
    <property type="evidence" value="ECO:0007669"/>
    <property type="project" value="UniProtKB-UniRule"/>
</dbReference>
<evidence type="ECO:0000256" key="5">
    <source>
        <dbReference type="ARBA" id="ARBA00022884"/>
    </source>
</evidence>
<dbReference type="HAMAP" id="MF_01910">
    <property type="entry name" value="RNA_binding_AU_1"/>
    <property type="match status" value="1"/>
</dbReference>
<dbReference type="GeneID" id="79266265"/>
<dbReference type="InterPro" id="IPR003029">
    <property type="entry name" value="S1_domain"/>
</dbReference>
<keyword evidence="9" id="KW-1185">Reference proteome</keyword>
<feature type="domain" description="S1 motif" evidence="7">
    <location>
        <begin position="89"/>
        <end position="153"/>
    </location>
</feature>
<dbReference type="Gene3D" id="2.40.380.10">
    <property type="entry name" value="FomD-like"/>
    <property type="match status" value="1"/>
</dbReference>
<evidence type="ECO:0000313" key="8">
    <source>
        <dbReference type="EMBL" id="MFC7234597.1"/>
    </source>
</evidence>
<dbReference type="EC" id="3.1.26.-" evidence="6"/>
<evidence type="ECO:0000256" key="2">
    <source>
        <dbReference type="ARBA" id="ARBA00022722"/>
    </source>
</evidence>
<protein>
    <recommendedName>
        <fullName evidence="6">Probable ribonuclease FAU-1</fullName>
        <ecNumber evidence="6">3.1.26.-</ecNumber>
    </recommendedName>
    <alternativeName>
        <fullName evidence="6">RNA-binding protein FAU-1</fullName>
    </alternativeName>
</protein>
<evidence type="ECO:0000256" key="6">
    <source>
        <dbReference type="HAMAP-Rule" id="MF_01910"/>
    </source>
</evidence>
<dbReference type="Pfam" id="PF04167">
    <property type="entry name" value="DUF402"/>
    <property type="match status" value="1"/>
</dbReference>
<accession>A0ABD5ZMR4</accession>
<keyword evidence="2 6" id="KW-0540">Nuclease</keyword>
<dbReference type="GO" id="GO:0006364">
    <property type="term" value="P:rRNA processing"/>
    <property type="evidence" value="ECO:0007669"/>
    <property type="project" value="UniProtKB-UniRule"/>
</dbReference>
<comment type="caution">
    <text evidence="8">The sequence shown here is derived from an EMBL/GenBank/DDBJ whole genome shotgun (WGS) entry which is preliminary data.</text>
</comment>
<comment type="function">
    <text evidence="6">Probable RNase involved in rRNA stability through maturation and/or degradation of precursor rRNAs. Binds to RNA in loop regions with AU-rich sequences.</text>
</comment>
<dbReference type="EMBL" id="JBHTAP010000001">
    <property type="protein sequence ID" value="MFC7234597.1"/>
    <property type="molecule type" value="Genomic_DNA"/>
</dbReference>
<dbReference type="InterPro" id="IPR050212">
    <property type="entry name" value="Ntdp-like"/>
</dbReference>
<evidence type="ECO:0000256" key="3">
    <source>
        <dbReference type="ARBA" id="ARBA00022759"/>
    </source>
</evidence>
<keyword evidence="5 6" id="KW-0694">RNA-binding</keyword>
<dbReference type="PANTHER" id="PTHR39159">
    <property type="match status" value="1"/>
</dbReference>
<dbReference type="InterPro" id="IPR016730">
    <property type="entry name" value="RNA-bd_FAU-1"/>
</dbReference>
<comment type="similarity">
    <text evidence="6">Belongs to the FAU-1 family.</text>
</comment>
<evidence type="ECO:0000256" key="1">
    <source>
        <dbReference type="ARBA" id="ARBA00022552"/>
    </source>
</evidence>
<dbReference type="PROSITE" id="PS50126">
    <property type="entry name" value="S1"/>
    <property type="match status" value="1"/>
</dbReference>